<dbReference type="InterPro" id="IPR013658">
    <property type="entry name" value="SGL"/>
</dbReference>
<dbReference type="Proteomes" id="UP000288178">
    <property type="component" value="Unassembled WGS sequence"/>
</dbReference>
<evidence type="ECO:0000256" key="2">
    <source>
        <dbReference type="PIRSR" id="PIRSR605511-1"/>
    </source>
</evidence>
<reference evidence="6 7" key="1">
    <citation type="submission" date="2019-01" db="EMBL/GenBank/DDBJ databases">
        <authorList>
            <person name="Chen W.-M."/>
        </authorList>
    </citation>
    <scope>NUCLEOTIDE SEQUENCE [LARGE SCALE GENOMIC DNA]</scope>
    <source>
        <strain evidence="6 7">ICH-3</strain>
    </source>
</reference>
<accession>A0A437JR63</accession>
<dbReference type="InterPro" id="IPR051262">
    <property type="entry name" value="SMP-30/CGR1_Lactonase"/>
</dbReference>
<gene>
    <name evidence="6" type="ORF">ENE75_19845</name>
</gene>
<evidence type="ECO:0000256" key="3">
    <source>
        <dbReference type="PIRSR" id="PIRSR605511-2"/>
    </source>
</evidence>
<dbReference type="PRINTS" id="PR01790">
    <property type="entry name" value="SMP30FAMILY"/>
</dbReference>
<dbReference type="PANTHER" id="PTHR47572:SF4">
    <property type="entry name" value="LACTONASE DRP35"/>
    <property type="match status" value="1"/>
</dbReference>
<dbReference type="InterPro" id="IPR011042">
    <property type="entry name" value="6-blade_b-propeller_TolB-like"/>
</dbReference>
<comment type="caution">
    <text evidence="6">The sequence shown here is derived from an EMBL/GenBank/DDBJ whole genome shotgun (WGS) entry which is preliminary data.</text>
</comment>
<dbReference type="SUPFAM" id="SSF63829">
    <property type="entry name" value="Calcium-dependent phosphotriesterase"/>
    <property type="match status" value="1"/>
</dbReference>
<dbReference type="GO" id="GO:0016787">
    <property type="term" value="F:hydrolase activity"/>
    <property type="evidence" value="ECO:0007669"/>
    <property type="project" value="UniProtKB-KW"/>
</dbReference>
<dbReference type="Gene3D" id="2.120.10.30">
    <property type="entry name" value="TolB, C-terminal domain"/>
    <property type="match status" value="1"/>
</dbReference>
<feature type="active site" description="Proton donor/acceptor" evidence="2">
    <location>
        <position position="251"/>
    </location>
</feature>
<dbReference type="Pfam" id="PF08450">
    <property type="entry name" value="SGL"/>
    <property type="match status" value="1"/>
</dbReference>
<keyword evidence="3" id="KW-0479">Metal-binding</keyword>
<keyword evidence="3" id="KW-0862">Zinc</keyword>
<feature type="binding site" evidence="3">
    <location>
        <position position="53"/>
    </location>
    <ligand>
        <name>a divalent metal cation</name>
        <dbReference type="ChEBI" id="CHEBI:60240"/>
    </ligand>
</feature>
<evidence type="ECO:0000313" key="7">
    <source>
        <dbReference type="Proteomes" id="UP000288178"/>
    </source>
</evidence>
<dbReference type="PANTHER" id="PTHR47572">
    <property type="entry name" value="LIPOPROTEIN-RELATED"/>
    <property type="match status" value="1"/>
</dbReference>
<feature type="region of interest" description="Disordered" evidence="4">
    <location>
        <begin position="1"/>
        <end position="20"/>
    </location>
</feature>
<name>A0A437JR63_9BURK</name>
<evidence type="ECO:0000256" key="4">
    <source>
        <dbReference type="SAM" id="MobiDB-lite"/>
    </source>
</evidence>
<evidence type="ECO:0000313" key="6">
    <source>
        <dbReference type="EMBL" id="RVT49333.1"/>
    </source>
</evidence>
<dbReference type="GO" id="GO:0046872">
    <property type="term" value="F:metal ion binding"/>
    <property type="evidence" value="ECO:0007669"/>
    <property type="project" value="UniProtKB-KW"/>
</dbReference>
<dbReference type="EMBL" id="SACT01000008">
    <property type="protein sequence ID" value="RVT49333.1"/>
    <property type="molecule type" value="Genomic_DNA"/>
</dbReference>
<keyword evidence="1" id="KW-0378">Hydrolase</keyword>
<sequence length="333" mass="36710">MERPPMDTGPTLPFTPSTRLPDPRIEILDERGLALRLMSGTVEQLARGFYWAEGPVWFGDGRYLLFSDIPNNRILRWDDCNGALSTFRAPSNHANGLARDHLGRLLACEHGTRRVTRTEHDGRITVLAEQYQGKRLNSPNDIVCQMQGEHRGAIWFTDPPFGILGWWEGEPATPELPHGVYRIDPASGELTMVLDDLQGSNGLAFSPDETVMYVVESRAKPHRVIWAYDVVGATLKNKRLYVSAQGPGAYDGIAVDQAGNVWCGFGSDGSVGTDPDGLDGVRVYDPEGRPLLHVHLPERCANLCFGGPKRNRLFMAASHSLYALHVNARGAVA</sequence>
<comment type="cofactor">
    <cofactor evidence="3">
        <name>Zn(2+)</name>
        <dbReference type="ChEBI" id="CHEBI:29105"/>
    </cofactor>
    <text evidence="3">Binds 1 divalent metal cation per subunit.</text>
</comment>
<feature type="binding site" evidence="3">
    <location>
        <position position="251"/>
    </location>
    <ligand>
        <name>a divalent metal cation</name>
        <dbReference type="ChEBI" id="CHEBI:60240"/>
    </ligand>
</feature>
<protein>
    <submittedName>
        <fullName evidence="6">SMP-30/gluconolactonase/LRE family protein</fullName>
    </submittedName>
</protein>
<dbReference type="OrthoDB" id="241638at2"/>
<feature type="binding site" evidence="3">
    <location>
        <position position="168"/>
    </location>
    <ligand>
        <name>substrate</name>
    </ligand>
</feature>
<evidence type="ECO:0000256" key="1">
    <source>
        <dbReference type="ARBA" id="ARBA00022801"/>
    </source>
</evidence>
<feature type="binding site" evidence="3">
    <location>
        <position position="201"/>
    </location>
    <ligand>
        <name>a divalent metal cation</name>
        <dbReference type="ChEBI" id="CHEBI:60240"/>
    </ligand>
</feature>
<feature type="domain" description="SMP-30/Gluconolactonase/LRE-like region" evidence="5">
    <location>
        <begin position="51"/>
        <end position="318"/>
    </location>
</feature>
<keyword evidence="7" id="KW-1185">Reference proteome</keyword>
<dbReference type="InterPro" id="IPR005511">
    <property type="entry name" value="SMP-30"/>
</dbReference>
<organism evidence="6 7">
    <name type="scientific">Rubrivivax albus</name>
    <dbReference type="NCBI Taxonomy" id="2499835"/>
    <lineage>
        <taxon>Bacteria</taxon>
        <taxon>Pseudomonadati</taxon>
        <taxon>Pseudomonadota</taxon>
        <taxon>Betaproteobacteria</taxon>
        <taxon>Burkholderiales</taxon>
        <taxon>Sphaerotilaceae</taxon>
        <taxon>Rubrivivax</taxon>
    </lineage>
</organism>
<evidence type="ECO:0000259" key="5">
    <source>
        <dbReference type="Pfam" id="PF08450"/>
    </source>
</evidence>
<dbReference type="AlphaFoldDB" id="A0A437JR63"/>
<proteinExistence type="predicted"/>
<feature type="binding site" evidence="3">
    <location>
        <position position="140"/>
    </location>
    <ligand>
        <name>substrate</name>
    </ligand>
</feature>